<dbReference type="NCBIfam" id="TIGR00187">
    <property type="entry name" value="ribE"/>
    <property type="match status" value="1"/>
</dbReference>
<feature type="transmembrane region" description="Helical" evidence="10">
    <location>
        <begin position="474"/>
        <end position="495"/>
    </location>
</feature>
<organism evidence="12 13">
    <name type="scientific">Cinara cedri</name>
    <dbReference type="NCBI Taxonomy" id="506608"/>
    <lineage>
        <taxon>Eukaryota</taxon>
        <taxon>Metazoa</taxon>
        <taxon>Ecdysozoa</taxon>
        <taxon>Arthropoda</taxon>
        <taxon>Hexapoda</taxon>
        <taxon>Insecta</taxon>
        <taxon>Pterygota</taxon>
        <taxon>Neoptera</taxon>
        <taxon>Paraneoptera</taxon>
        <taxon>Hemiptera</taxon>
        <taxon>Sternorrhyncha</taxon>
        <taxon>Aphidomorpha</taxon>
        <taxon>Aphidoidea</taxon>
        <taxon>Aphididae</taxon>
        <taxon>Lachninae</taxon>
        <taxon>Cinara</taxon>
    </lineage>
</organism>
<sequence>MHDGSTKKYKIEDLPGFFNGISEKTSEVFSDRVIKISTICSKNIDNKKQEFSFNLKLLKEDQHDAVINKNEKDQHDAVRIKIRSLIEFFKMCLGERKSFIYSISVSKKDKGLIKKYEDFIKEYEALIKKYEELIKKYKVSEEDKKLIKKYKISEEDKKLTEKYIELIKKYKISEEDKELIEKYIKHDITICQFIKCIPVAAISRVITIKLQANVRYINPDNLDEIVLFLDKKLHSAAETHYSQSQAQQNTTNNEHIVPTNNSSDGTLTETVAPLLPHTNHFIQPTIAPANEEALTYTQFNASILHKIRDTALVILGLKGAKAEEHTINMYIMQAENDARICLLDVGCVDLQEGTLDKIFTDTVREYVTQYENVVKKEAKKHAKDLVERVFTDIFDSVFDIVYLQDKIKEPNEKKLELLKKLGATDTAPGDEKYFQTAVSNKYKELHNLMWPTQPEPDHSLKSPLRNIFSSKDTYFYLFAITTSTSALCLLHFTALGKSVMSEESTGLILNTALLILIAMCIISLAYVAYSEYTVESVEQVGTKSLSSINMGDSIACAGVCLTIVDIMDDVFAAQVSKETLKATNLNTWKIGTKINLEQATKLNDRIDGHLVQGHIDGIVKILMINQNLSSHEIKLLCPHALTKFIAKKGSVTLDGISLTVNSIINQEFTVNIIPYTWQNTTFQYSKVNDFLNLEVDIIARYLDRLLQN</sequence>
<evidence type="ECO:0000313" key="13">
    <source>
        <dbReference type="Proteomes" id="UP000325440"/>
    </source>
</evidence>
<evidence type="ECO:0000313" key="12">
    <source>
        <dbReference type="EMBL" id="VVC31125.1"/>
    </source>
</evidence>
<dbReference type="EC" id="2.5.1.9" evidence="4"/>
<dbReference type="Pfam" id="PF00677">
    <property type="entry name" value="Lum_binding"/>
    <property type="match status" value="2"/>
</dbReference>
<feature type="domain" description="Lumazine-binding" evidence="11">
    <location>
        <begin position="610"/>
        <end position="706"/>
    </location>
</feature>
<dbReference type="InterPro" id="IPR001783">
    <property type="entry name" value="Lumazine-bd"/>
</dbReference>
<reference evidence="12 13" key="1">
    <citation type="submission" date="2019-08" db="EMBL/GenBank/DDBJ databases">
        <authorList>
            <person name="Alioto T."/>
            <person name="Alioto T."/>
            <person name="Gomez Garrido J."/>
        </authorList>
    </citation>
    <scope>NUCLEOTIDE SEQUENCE [LARGE SCALE GENOMIC DNA]</scope>
</reference>
<accession>A0A5E4MI40</accession>
<dbReference type="OrthoDB" id="8194160at2759"/>
<evidence type="ECO:0000256" key="1">
    <source>
        <dbReference type="ARBA" id="ARBA00000968"/>
    </source>
</evidence>
<dbReference type="SUPFAM" id="SSF63380">
    <property type="entry name" value="Riboflavin synthase domain-like"/>
    <property type="match status" value="2"/>
</dbReference>
<feature type="transmembrane region" description="Helical" evidence="10">
    <location>
        <begin position="507"/>
        <end position="529"/>
    </location>
</feature>
<evidence type="ECO:0000256" key="2">
    <source>
        <dbReference type="ARBA" id="ARBA00002803"/>
    </source>
</evidence>
<dbReference type="GO" id="GO:0004746">
    <property type="term" value="F:riboflavin synthase activity"/>
    <property type="evidence" value="ECO:0007669"/>
    <property type="project" value="UniProtKB-EC"/>
</dbReference>
<keyword evidence="10" id="KW-1133">Transmembrane helix</keyword>
<evidence type="ECO:0000259" key="11">
    <source>
        <dbReference type="PROSITE" id="PS51177"/>
    </source>
</evidence>
<evidence type="ECO:0000256" key="8">
    <source>
        <dbReference type="ARBA" id="ARBA00022737"/>
    </source>
</evidence>
<dbReference type="AlphaFoldDB" id="A0A5E4MI40"/>
<dbReference type="CDD" id="cd00402">
    <property type="entry name" value="Riboflavin_synthase_like"/>
    <property type="match status" value="1"/>
</dbReference>
<keyword evidence="10" id="KW-0472">Membrane</keyword>
<dbReference type="InterPro" id="IPR017938">
    <property type="entry name" value="Riboflavin_synthase-like_b-brl"/>
</dbReference>
<keyword evidence="7" id="KW-0808">Transferase</keyword>
<gene>
    <name evidence="12" type="ORF">CINCED_3A000705</name>
</gene>
<feature type="domain" description="Lumazine-binding" evidence="11">
    <location>
        <begin position="503"/>
        <end position="609"/>
    </location>
</feature>
<dbReference type="NCBIfam" id="NF006767">
    <property type="entry name" value="PRK09289.1"/>
    <property type="match status" value="1"/>
</dbReference>
<evidence type="ECO:0000256" key="9">
    <source>
        <dbReference type="SAM" id="Coils"/>
    </source>
</evidence>
<dbReference type="Gene3D" id="2.40.30.20">
    <property type="match status" value="2"/>
</dbReference>
<proteinExistence type="predicted"/>
<dbReference type="EMBL" id="CABPRJ010000590">
    <property type="protein sequence ID" value="VVC31125.1"/>
    <property type="molecule type" value="Genomic_DNA"/>
</dbReference>
<dbReference type="InterPro" id="IPR023366">
    <property type="entry name" value="ATP_synth_asu-like_sf"/>
</dbReference>
<dbReference type="PROSITE" id="PS51177">
    <property type="entry name" value="LUMAZINE_BIND"/>
    <property type="match status" value="2"/>
</dbReference>
<name>A0A5E4MI40_9HEMI</name>
<dbReference type="PANTHER" id="PTHR21098:SF12">
    <property type="entry name" value="RIBOFLAVIN SYNTHASE"/>
    <property type="match status" value="1"/>
</dbReference>
<feature type="coiled-coil region" evidence="9">
    <location>
        <begin position="113"/>
        <end position="143"/>
    </location>
</feature>
<evidence type="ECO:0000256" key="4">
    <source>
        <dbReference type="ARBA" id="ARBA00012827"/>
    </source>
</evidence>
<keyword evidence="13" id="KW-1185">Reference proteome</keyword>
<dbReference type="Proteomes" id="UP000325440">
    <property type="component" value="Unassembled WGS sequence"/>
</dbReference>
<comment type="pathway">
    <text evidence="3">Cofactor biosynthesis; riboflavin biosynthesis; riboflavin from 2-hydroxy-3-oxobutyl phosphate and 5-amino-6-(D-ribitylamino)uracil: step 2/2.</text>
</comment>
<evidence type="ECO:0000256" key="3">
    <source>
        <dbReference type="ARBA" id="ARBA00004887"/>
    </source>
</evidence>
<comment type="function">
    <text evidence="2">Catalyzes the dismutation of two molecules of 6,7-dimethyl-8-ribityllumazine, resulting in the formation of riboflavin and 5-amino-6-(D-ribitylamino)uracil.</text>
</comment>
<keyword evidence="10" id="KW-0812">Transmembrane</keyword>
<dbReference type="PANTHER" id="PTHR21098">
    <property type="entry name" value="RIBOFLAVIN SYNTHASE ALPHA CHAIN"/>
    <property type="match status" value="1"/>
</dbReference>
<keyword evidence="9" id="KW-0175">Coiled coil</keyword>
<keyword evidence="6" id="KW-0686">Riboflavin biosynthesis</keyword>
<protein>
    <recommendedName>
        <fullName evidence="5">Riboflavin synthase</fullName>
        <ecNumber evidence="4">2.5.1.9</ecNumber>
    </recommendedName>
</protein>
<evidence type="ECO:0000256" key="5">
    <source>
        <dbReference type="ARBA" id="ARBA00013950"/>
    </source>
</evidence>
<dbReference type="CDD" id="cd22249">
    <property type="entry name" value="UDM1_RNF168_RNF169-like"/>
    <property type="match status" value="1"/>
</dbReference>
<dbReference type="GO" id="GO:0009231">
    <property type="term" value="P:riboflavin biosynthetic process"/>
    <property type="evidence" value="ECO:0007669"/>
    <property type="project" value="UniProtKB-KW"/>
</dbReference>
<evidence type="ECO:0000256" key="6">
    <source>
        <dbReference type="ARBA" id="ARBA00022619"/>
    </source>
</evidence>
<evidence type="ECO:0000256" key="7">
    <source>
        <dbReference type="ARBA" id="ARBA00022679"/>
    </source>
</evidence>
<dbReference type="InterPro" id="IPR026017">
    <property type="entry name" value="Lumazine-bd_dom"/>
</dbReference>
<evidence type="ECO:0000256" key="10">
    <source>
        <dbReference type="SAM" id="Phobius"/>
    </source>
</evidence>
<keyword evidence="8" id="KW-0677">Repeat</keyword>
<comment type="catalytic activity">
    <reaction evidence="1">
        <text>2 6,7-dimethyl-8-(1-D-ribityl)lumazine + H(+) = 5-amino-6-(D-ribitylamino)uracil + riboflavin</text>
        <dbReference type="Rhea" id="RHEA:20772"/>
        <dbReference type="ChEBI" id="CHEBI:15378"/>
        <dbReference type="ChEBI" id="CHEBI:15934"/>
        <dbReference type="ChEBI" id="CHEBI:57986"/>
        <dbReference type="ChEBI" id="CHEBI:58201"/>
        <dbReference type="EC" id="2.5.1.9"/>
    </reaction>
</comment>